<evidence type="ECO:0000256" key="3">
    <source>
        <dbReference type="SAM" id="Phobius"/>
    </source>
</evidence>
<dbReference type="SMART" id="SM00060">
    <property type="entry name" value="FN3"/>
    <property type="match status" value="5"/>
</dbReference>
<dbReference type="PROSITE" id="PS50853">
    <property type="entry name" value="FN3"/>
    <property type="match status" value="4"/>
</dbReference>
<dbReference type="SUPFAM" id="SSF49265">
    <property type="entry name" value="Fibronectin type III"/>
    <property type="match status" value="4"/>
</dbReference>
<feature type="compositionally biased region" description="Low complexity" evidence="2">
    <location>
        <begin position="2028"/>
        <end position="2039"/>
    </location>
</feature>
<reference evidence="7 8" key="1">
    <citation type="submission" date="2017-06" db="EMBL/GenBank/DDBJ databases">
        <title>A platform for efficient transgenesis in Macrostomum lignano, a flatworm model organism for stem cell research.</title>
        <authorList>
            <person name="Berezikov E."/>
        </authorList>
    </citation>
    <scope>NUCLEOTIDE SEQUENCE [LARGE SCALE GENOMIC DNA]</scope>
    <source>
        <strain evidence="7">DV1</strain>
        <tissue evidence="7">Whole organism</tissue>
    </source>
</reference>
<feature type="compositionally biased region" description="Low complexity" evidence="2">
    <location>
        <begin position="2118"/>
        <end position="2141"/>
    </location>
</feature>
<dbReference type="PRINTS" id="PR00014">
    <property type="entry name" value="FNTYPEIII"/>
</dbReference>
<dbReference type="InterPro" id="IPR003599">
    <property type="entry name" value="Ig_sub"/>
</dbReference>
<dbReference type="InterPro" id="IPR036116">
    <property type="entry name" value="FN3_sf"/>
</dbReference>
<dbReference type="PROSITE" id="PS50835">
    <property type="entry name" value="IG_LIKE"/>
    <property type="match status" value="7"/>
</dbReference>
<dbReference type="Pfam" id="PF00041">
    <property type="entry name" value="fn3"/>
    <property type="match status" value="2"/>
</dbReference>
<gene>
    <name evidence="7" type="ORF">BOX15_Mlig033441g3</name>
</gene>
<dbReference type="InterPro" id="IPR050964">
    <property type="entry name" value="Striated_Muscle_Regulatory"/>
</dbReference>
<keyword evidence="3" id="KW-0472">Membrane</keyword>
<feature type="domain" description="Ig-like" evidence="5">
    <location>
        <begin position="598"/>
        <end position="694"/>
    </location>
</feature>
<comment type="caution">
    <text evidence="7">The sequence shown here is derived from an EMBL/GenBank/DDBJ whole genome shotgun (WGS) entry which is preliminary data.</text>
</comment>
<dbReference type="Pfam" id="PF13927">
    <property type="entry name" value="Ig_3"/>
    <property type="match status" value="1"/>
</dbReference>
<evidence type="ECO:0008006" key="9">
    <source>
        <dbReference type="Google" id="ProtNLM"/>
    </source>
</evidence>
<feature type="compositionally biased region" description="Gly residues" evidence="2">
    <location>
        <begin position="2003"/>
        <end position="2014"/>
    </location>
</feature>
<feature type="compositionally biased region" description="Low complexity" evidence="2">
    <location>
        <begin position="2047"/>
        <end position="2091"/>
    </location>
</feature>
<dbReference type="PANTHER" id="PTHR13817">
    <property type="entry name" value="TITIN"/>
    <property type="match status" value="1"/>
</dbReference>
<feature type="domain" description="Fibronectin type-III" evidence="6">
    <location>
        <begin position="1360"/>
        <end position="1474"/>
    </location>
</feature>
<evidence type="ECO:0000313" key="8">
    <source>
        <dbReference type="Proteomes" id="UP000215902"/>
    </source>
</evidence>
<name>A0A267FV19_9PLAT</name>
<dbReference type="CDD" id="cd00063">
    <property type="entry name" value="FN3"/>
    <property type="match status" value="4"/>
</dbReference>
<keyword evidence="3" id="KW-1133">Transmembrane helix</keyword>
<dbReference type="EMBL" id="NIVC01000793">
    <property type="protein sequence ID" value="PAA76812.1"/>
    <property type="molecule type" value="Genomic_DNA"/>
</dbReference>
<dbReference type="OrthoDB" id="6429135at2759"/>
<feature type="region of interest" description="Disordered" evidence="2">
    <location>
        <begin position="2375"/>
        <end position="2410"/>
    </location>
</feature>
<feature type="transmembrane region" description="Helical" evidence="3">
    <location>
        <begin position="1961"/>
        <end position="1987"/>
    </location>
</feature>
<organism evidence="7 8">
    <name type="scientific">Macrostomum lignano</name>
    <dbReference type="NCBI Taxonomy" id="282301"/>
    <lineage>
        <taxon>Eukaryota</taxon>
        <taxon>Metazoa</taxon>
        <taxon>Spiralia</taxon>
        <taxon>Lophotrochozoa</taxon>
        <taxon>Platyhelminthes</taxon>
        <taxon>Rhabditophora</taxon>
        <taxon>Macrostomorpha</taxon>
        <taxon>Macrostomida</taxon>
        <taxon>Macrostomidae</taxon>
        <taxon>Macrostomum</taxon>
    </lineage>
</organism>
<dbReference type="PANTHER" id="PTHR13817:SF73">
    <property type="entry name" value="FIBRONECTIN TYPE-III DOMAIN-CONTAINING PROTEIN"/>
    <property type="match status" value="1"/>
</dbReference>
<protein>
    <recommendedName>
        <fullName evidence="9">Down syndrome cell adhesion molecule-like protein Dscam2</fullName>
    </recommendedName>
</protein>
<dbReference type="Gene3D" id="2.60.40.10">
    <property type="entry name" value="Immunoglobulins"/>
    <property type="match status" value="9"/>
</dbReference>
<evidence type="ECO:0000256" key="2">
    <source>
        <dbReference type="SAM" id="MobiDB-lite"/>
    </source>
</evidence>
<feature type="domain" description="Ig-like" evidence="5">
    <location>
        <begin position="379"/>
        <end position="471"/>
    </location>
</feature>
<dbReference type="InterPro" id="IPR003598">
    <property type="entry name" value="Ig_sub2"/>
</dbReference>
<feature type="domain" description="Ig-like" evidence="5">
    <location>
        <begin position="977"/>
        <end position="1108"/>
    </location>
</feature>
<feature type="domain" description="Ig-like" evidence="5">
    <location>
        <begin position="276"/>
        <end position="362"/>
    </location>
</feature>
<feature type="compositionally biased region" description="Pro residues" evidence="2">
    <location>
        <begin position="2291"/>
        <end position="2303"/>
    </location>
</feature>
<dbReference type="STRING" id="282301.A0A267FV19"/>
<dbReference type="Proteomes" id="UP000215902">
    <property type="component" value="Unassembled WGS sequence"/>
</dbReference>
<accession>A0A267FV19</accession>
<dbReference type="SUPFAM" id="SSF48726">
    <property type="entry name" value="Immunoglobulin"/>
    <property type="match status" value="3"/>
</dbReference>
<feature type="domain" description="Fibronectin type-III" evidence="6">
    <location>
        <begin position="1478"/>
        <end position="1586"/>
    </location>
</feature>
<feature type="region of interest" description="Disordered" evidence="2">
    <location>
        <begin position="2205"/>
        <end position="2343"/>
    </location>
</feature>
<proteinExistence type="predicted"/>
<keyword evidence="4" id="KW-0732">Signal</keyword>
<keyword evidence="1" id="KW-0677">Repeat</keyword>
<evidence type="ECO:0000259" key="6">
    <source>
        <dbReference type="PROSITE" id="PS50853"/>
    </source>
</evidence>
<evidence type="ECO:0000259" key="5">
    <source>
        <dbReference type="PROSITE" id="PS50835"/>
    </source>
</evidence>
<feature type="region of interest" description="Disordered" evidence="2">
    <location>
        <begin position="1992"/>
        <end position="2164"/>
    </location>
</feature>
<feature type="compositionally biased region" description="Acidic residues" evidence="2">
    <location>
        <begin position="2210"/>
        <end position="2220"/>
    </location>
</feature>
<feature type="compositionally biased region" description="Low complexity" evidence="2">
    <location>
        <begin position="2304"/>
        <end position="2318"/>
    </location>
</feature>
<dbReference type="SMART" id="SM00409">
    <property type="entry name" value="IG"/>
    <property type="match status" value="6"/>
</dbReference>
<sequence length="2410" mass="259805">MVRQRGFRSLVLLLIALLTAVTMATGAPESQRFALEPEPTQLLASTAARVPLCALAPSSFNSSSSSWRWRWHLEGCEYAEQNDTASLPKLASFSGRATSRPFGRLYDSEDGRLTVVDDSSANVYDEPQCRLFCEAASADGGYVIQSRRSALRIVNPSSVEARLECVSGPASGTAVCSLVTQPLPPEEFSVTYYRWSFSYSQEERLPFSPDSPKYAAFDKGFNRLHILNLSLEDARYSYFARVTLALPGEVAAIVKRTHHLPIQLLQASSSSVEWRPQQSRVVVARRFVAGEEGGDILLPCYVTNAAAGMGRYSWSKDGLPLAQPLSPKYSMLLPMESDGLSSSDGSLRLRPDGQRDSGVYSCSFNGRLVHEIELKLYSPLSASIRPASLSVDLGANISIGCEIRGWPVDRVRWLHNGRQLSAESSASRQQRWNGSWSTLTISGAGRGHPGVYQCLPERTGGQGGASQVPFDSAQASALLTVDKLPPVLIRKIPGQSSIMMQLNGSDPRASGTVTCVFDSPQRPTVELLLDGSQKLFGDFESSGVFRVTRRTYSNRVLEVKVTYRVTQLEHTGTLSVDAVTSFGKSGCSTYLLGITEPPRLEVRPLADMHALVDGSFVIDCHVLGGLNSLSVDSELAGQDRPPTYRLSWQLLADGSRQPLRLPKDHRTQVDSRARPNRLLVTRAEPVDSGVYSCTPTLDPILMQQPHQDSPVLQPGSSASARVKVVPGIRAKELNRQGDLDTEMSISDTCRPVNQQTDVWYAWWEFVNSSSDGRPPRKQILLDPRVVKYLAIDGGSQHADTTCQSSGLADRFFKIGVPEEVRRKWARHEANLDIRLPYNLHYQGVFTCRIVNCYDQVALSRRVKYKEEYSFKPGSPPNSREVVVGSPLTVHCALTQSEPGTPAVIWYLGNAVHRDRRVPIYSKAPASGSSSSRIYQFPNGTLHIVRIEREDSSFLCATDVSNRRHLRSATFNPNILVPAVVKPFPTNRLVLIAGSNDTVSCEADGDKPIKIEWIGFYEGGGNAECRLGPEVITTENCRPDRILPASASASTSAIASAPAPVSRYASISVADEGARLVLTNVNRGVRGRFDCLARNRHSPDGRPSSRSIEVHVVERPGQVGSFGHTGRGHDWVMLQWEPPPQASPSAGNDVASYRLEYRLLPEPDKGVNSVESNLTGTTLKTQLPAEDKSYRVEGLRPGGSYEFSLVAENKAGSGPPATCHAETWARPPSGPARHLTVRPLGTAALRVAWEPPEAAVRNGRIIDYSLAVRPLPAPDREAECIAASADVADSTVRCPGPAAVVGQIADNSSAAAAAACHGAAAATALQAGTVYQVRLAPLNSAGAGPPVCAVARTPETTPSSPPASVRCESSPDGRLLVTWLPPPAKPGTNDGEFEYQVLFMPAEDAAVENESRLIEISVLRGLHPDREQRRLQMELGRQTEGLQAYTSYSFAVTASNAKGRSPRSRPPAVCRTDPARPSPPEDLRVVAADNGRVAVAAWRVCPPQRANGRLIGYRLKYTCFSGCNGASSSSVYVDHPATAWSHYEHRRIEGLRPGSQYSFCVSAIVESIGEGDCSPDVRFVAVETPQLSIVSYSHHFKVPNGSSLMLDCYAVGRDRDRLQWTHPVLDKSPTVKLQNGSALIRKVLMGGLHTCGIPGGPEKVEYTVELLDLHTNPTPPPPELLPGQRTASSLEVLWRPRGIGLDSHWLISGGAGGNFTSVSNRSRLREFELHSKALGGGSPESVRVLPASNRSFALDPLPCGTEVEFRLRAVNVGGLKSEFSQKLRQRVPGSAPEQADWARAPTAPPLARLGRRGRSLEFNLSSVLPGNNCPPALYRLRVHSDDFEPADVELTPRQLVGGCCHSLRLTVRPGQRRGRQQLIRYSVVAENAAGQLPLDGVIEVDAAVASSAAEVINGAGGGSGGSALSGASGEPLLSGRTPVSPVHLPDGQPGASERQPAAWPNWWQQVALVSALAMLLLLGLMALTAALLCRRQQRRPSSGSPTGRAGGAVSGGSGGAARNVKSGQPACLPAVQRAGGRQQRPQPPPTPSMMQQQTQQQQQQQQAAPALAPAKAPTPALGAAPAPQPSLAPSVPYEYEDDRESVDSRGNIRAYATFDADKGGSSTAGGRRRSQQQPPQLSAAAARVRRAAYENGASRRLQQRQLSASPGAAAALHLMRVSRVSSATTLSSNHDELSEAYHRAQQLRALPPTESYEEEEEEDSGDSGATDPGIRRFTSRPPDPNEKRRAACEMLRTPTDPSVQPPPRRPVRHCRPPRSVAGAPTDMTYESIDEPLLPPPPPPPPPAPAVSVAPAASHHPALPNHSNRRLPPAPPTESGYSYGTTGLYEPADSLAASTAYGYGGAWRQDQPDLLTTIERAPQPETGNAEAAAAADVTSDQEDVDPTYDTRNVTFV</sequence>
<dbReference type="InterPro" id="IPR007110">
    <property type="entry name" value="Ig-like_dom"/>
</dbReference>
<dbReference type="SMART" id="SM00408">
    <property type="entry name" value="IGc2"/>
    <property type="match status" value="3"/>
</dbReference>
<keyword evidence="3" id="KW-0812">Transmembrane</keyword>
<feature type="domain" description="Ig-like" evidence="5">
    <location>
        <begin position="1584"/>
        <end position="1662"/>
    </location>
</feature>
<feature type="region of interest" description="Disordered" evidence="2">
    <location>
        <begin position="1455"/>
        <end position="1479"/>
    </location>
</feature>
<dbReference type="InterPro" id="IPR003961">
    <property type="entry name" value="FN3_dom"/>
</dbReference>
<feature type="domain" description="Fibronectin type-III" evidence="6">
    <location>
        <begin position="1675"/>
        <end position="1789"/>
    </location>
</feature>
<dbReference type="InterPro" id="IPR036179">
    <property type="entry name" value="Ig-like_dom_sf"/>
</dbReference>
<feature type="domain" description="Ig-like" evidence="5">
    <location>
        <begin position="872"/>
        <end position="971"/>
    </location>
</feature>
<feature type="domain" description="Fibronectin type-III" evidence="6">
    <location>
        <begin position="1114"/>
        <end position="1227"/>
    </location>
</feature>
<feature type="chain" id="PRO_5011972546" description="Down syndrome cell adhesion molecule-like protein Dscam2" evidence="4">
    <location>
        <begin position="27"/>
        <end position="2410"/>
    </location>
</feature>
<feature type="region of interest" description="Disordered" evidence="2">
    <location>
        <begin position="1919"/>
        <end position="1955"/>
    </location>
</feature>
<evidence type="ECO:0000313" key="7">
    <source>
        <dbReference type="EMBL" id="PAA76812.1"/>
    </source>
</evidence>
<feature type="compositionally biased region" description="Low complexity" evidence="2">
    <location>
        <begin position="1923"/>
        <end position="1934"/>
    </location>
</feature>
<feature type="signal peptide" evidence="4">
    <location>
        <begin position="1"/>
        <end position="26"/>
    </location>
</feature>
<feature type="domain" description="Ig-like" evidence="5">
    <location>
        <begin position="783"/>
        <end position="859"/>
    </location>
</feature>
<evidence type="ECO:0000256" key="1">
    <source>
        <dbReference type="ARBA" id="ARBA00022737"/>
    </source>
</evidence>
<keyword evidence="8" id="KW-1185">Reference proteome</keyword>
<dbReference type="InterPro" id="IPR013783">
    <property type="entry name" value="Ig-like_fold"/>
</dbReference>
<evidence type="ECO:0000256" key="4">
    <source>
        <dbReference type="SAM" id="SignalP"/>
    </source>
</evidence>